<dbReference type="SUPFAM" id="SSF49785">
    <property type="entry name" value="Galactose-binding domain-like"/>
    <property type="match status" value="1"/>
</dbReference>
<keyword evidence="2" id="KW-1185">Reference proteome</keyword>
<sequence>MFNAVIIFIGQNEALKQPSVQSSTHINQGDDLGLASNAADGNTNSVFSSKTCSHTHDSLDLSPNWNVTFGQSHAINRIVLYNRFDNTGKL</sequence>
<feature type="non-terminal residue" evidence="1">
    <location>
        <position position="90"/>
    </location>
</feature>
<evidence type="ECO:0000313" key="2">
    <source>
        <dbReference type="Proteomes" id="UP001497497"/>
    </source>
</evidence>
<dbReference type="InterPro" id="IPR008979">
    <property type="entry name" value="Galactose-bd-like_sf"/>
</dbReference>
<dbReference type="Pfam" id="PF22633">
    <property type="entry name" value="F5_F8_type_C_2"/>
    <property type="match status" value="1"/>
</dbReference>
<dbReference type="Gene3D" id="2.60.120.260">
    <property type="entry name" value="Galactose-binding domain-like"/>
    <property type="match status" value="1"/>
</dbReference>
<dbReference type="AlphaFoldDB" id="A0AAV2HKB3"/>
<dbReference type="Proteomes" id="UP001497497">
    <property type="component" value="Unassembled WGS sequence"/>
</dbReference>
<accession>A0AAV2HKB3</accession>
<protein>
    <submittedName>
        <fullName evidence="1">Uncharacterized protein</fullName>
    </submittedName>
</protein>
<proteinExistence type="predicted"/>
<dbReference type="PANTHER" id="PTHR45713:SF6">
    <property type="entry name" value="F5_8 TYPE C DOMAIN-CONTAINING PROTEIN"/>
    <property type="match status" value="1"/>
</dbReference>
<dbReference type="PANTHER" id="PTHR45713">
    <property type="entry name" value="FTP DOMAIN-CONTAINING PROTEIN"/>
    <property type="match status" value="1"/>
</dbReference>
<dbReference type="EMBL" id="CAXITT010000163">
    <property type="protein sequence ID" value="CAL1534177.1"/>
    <property type="molecule type" value="Genomic_DNA"/>
</dbReference>
<comment type="caution">
    <text evidence="1">The sequence shown here is derived from an EMBL/GenBank/DDBJ whole genome shotgun (WGS) entry which is preliminary data.</text>
</comment>
<dbReference type="InterPro" id="IPR051941">
    <property type="entry name" value="BG_Antigen-Binding_Lectin"/>
</dbReference>
<organism evidence="1 2">
    <name type="scientific">Lymnaea stagnalis</name>
    <name type="common">Great pond snail</name>
    <name type="synonym">Helix stagnalis</name>
    <dbReference type="NCBI Taxonomy" id="6523"/>
    <lineage>
        <taxon>Eukaryota</taxon>
        <taxon>Metazoa</taxon>
        <taxon>Spiralia</taxon>
        <taxon>Lophotrochozoa</taxon>
        <taxon>Mollusca</taxon>
        <taxon>Gastropoda</taxon>
        <taxon>Heterobranchia</taxon>
        <taxon>Euthyneura</taxon>
        <taxon>Panpulmonata</taxon>
        <taxon>Hygrophila</taxon>
        <taxon>Lymnaeoidea</taxon>
        <taxon>Lymnaeidae</taxon>
        <taxon>Lymnaea</taxon>
    </lineage>
</organism>
<evidence type="ECO:0000313" key="1">
    <source>
        <dbReference type="EMBL" id="CAL1534177.1"/>
    </source>
</evidence>
<gene>
    <name evidence="1" type="ORF">GSLYS_00008137001</name>
</gene>
<reference evidence="1 2" key="1">
    <citation type="submission" date="2024-04" db="EMBL/GenBank/DDBJ databases">
        <authorList>
            <consortium name="Genoscope - CEA"/>
            <person name="William W."/>
        </authorList>
    </citation>
    <scope>NUCLEOTIDE SEQUENCE [LARGE SCALE GENOMIC DNA]</scope>
</reference>
<name>A0AAV2HKB3_LYMST</name>